<reference evidence="9 10" key="1">
    <citation type="submission" date="2016-10" db="EMBL/GenBank/DDBJ databases">
        <authorList>
            <person name="de Groot N.N."/>
        </authorList>
    </citation>
    <scope>NUCLEOTIDE SEQUENCE [LARGE SCALE GENOMIC DNA]</scope>
    <source>
        <strain evidence="9 10">CGMCC 1.3702</strain>
    </source>
</reference>
<proteinExistence type="inferred from homology"/>
<feature type="transmembrane region" description="Helical" evidence="7">
    <location>
        <begin position="65"/>
        <end position="88"/>
    </location>
</feature>
<evidence type="ECO:0000256" key="7">
    <source>
        <dbReference type="RuleBase" id="RU363032"/>
    </source>
</evidence>
<name>A0A1I0YI39_9BACI</name>
<dbReference type="OrthoDB" id="9784933at2"/>
<accession>A0A1I0YI39</accession>
<feature type="transmembrane region" description="Helical" evidence="7">
    <location>
        <begin position="100"/>
        <end position="121"/>
    </location>
</feature>
<dbReference type="GO" id="GO:0005886">
    <property type="term" value="C:plasma membrane"/>
    <property type="evidence" value="ECO:0007669"/>
    <property type="project" value="UniProtKB-SubCell"/>
</dbReference>
<evidence type="ECO:0000256" key="2">
    <source>
        <dbReference type="ARBA" id="ARBA00022448"/>
    </source>
</evidence>
<dbReference type="PANTHER" id="PTHR43744">
    <property type="entry name" value="ABC TRANSPORTER PERMEASE PROTEIN MG189-RELATED-RELATED"/>
    <property type="match status" value="1"/>
</dbReference>
<keyword evidence="4 7" id="KW-0812">Transmembrane</keyword>
<dbReference type="GO" id="GO:0055085">
    <property type="term" value="P:transmembrane transport"/>
    <property type="evidence" value="ECO:0007669"/>
    <property type="project" value="InterPro"/>
</dbReference>
<feature type="transmembrane region" description="Helical" evidence="7">
    <location>
        <begin position="133"/>
        <end position="154"/>
    </location>
</feature>
<keyword evidence="10" id="KW-1185">Reference proteome</keyword>
<keyword evidence="2 7" id="KW-0813">Transport</keyword>
<sequence>MKLRKTTLTIFAIICGLFMIAPIYFMMIGAFRTPETVFDLSLLIKEFTFENMKAVFDETNILRAIWNSLFVSTTVTAVAMIFHAMSGYALARLRFPAKSFVFAWIISTLMVPFTVIMIPLYMVTQGLGMANSYLGLIIPMIFNAYGIFLFRQFYLEFPTELEEAAYVEGLSIAGTFFRLVLPLSKPIIVPLTIGFFTANWNNYLWPLIINQREELNVVQIELANVVGGGYETPWSIVLAAALISALPTFVLFFLVQKQLVEGVKTTGIK</sequence>
<protein>
    <submittedName>
        <fullName evidence="9">Multiple sugar transport system permease protein</fullName>
    </submittedName>
</protein>
<dbReference type="SUPFAM" id="SSF161098">
    <property type="entry name" value="MetI-like"/>
    <property type="match status" value="1"/>
</dbReference>
<evidence type="ECO:0000313" key="10">
    <source>
        <dbReference type="Proteomes" id="UP000198642"/>
    </source>
</evidence>
<dbReference type="CDD" id="cd06261">
    <property type="entry name" value="TM_PBP2"/>
    <property type="match status" value="1"/>
</dbReference>
<feature type="transmembrane region" description="Helical" evidence="7">
    <location>
        <begin position="234"/>
        <end position="255"/>
    </location>
</feature>
<evidence type="ECO:0000256" key="6">
    <source>
        <dbReference type="ARBA" id="ARBA00023136"/>
    </source>
</evidence>
<dbReference type="AlphaFoldDB" id="A0A1I0YI39"/>
<evidence type="ECO:0000313" key="9">
    <source>
        <dbReference type="EMBL" id="SFB11823.1"/>
    </source>
</evidence>
<comment type="subcellular location">
    <subcellularLocation>
        <location evidence="1 7">Cell membrane</location>
        <topology evidence="1 7">Multi-pass membrane protein</topology>
    </subcellularLocation>
</comment>
<keyword evidence="9" id="KW-0762">Sugar transport</keyword>
<dbReference type="Gene3D" id="1.10.3720.10">
    <property type="entry name" value="MetI-like"/>
    <property type="match status" value="1"/>
</dbReference>
<dbReference type="Proteomes" id="UP000198642">
    <property type="component" value="Unassembled WGS sequence"/>
</dbReference>
<dbReference type="RefSeq" id="WP_090237417.1">
    <property type="nucleotide sequence ID" value="NZ_FOJW01000007.1"/>
</dbReference>
<dbReference type="Pfam" id="PF00528">
    <property type="entry name" value="BPD_transp_1"/>
    <property type="match status" value="1"/>
</dbReference>
<evidence type="ECO:0000256" key="1">
    <source>
        <dbReference type="ARBA" id="ARBA00004651"/>
    </source>
</evidence>
<feature type="domain" description="ABC transmembrane type-1" evidence="8">
    <location>
        <begin position="65"/>
        <end position="255"/>
    </location>
</feature>
<feature type="transmembrane region" description="Helical" evidence="7">
    <location>
        <begin position="7"/>
        <end position="31"/>
    </location>
</feature>
<dbReference type="InterPro" id="IPR035906">
    <property type="entry name" value="MetI-like_sf"/>
</dbReference>
<dbReference type="PROSITE" id="PS50928">
    <property type="entry name" value="ABC_TM1"/>
    <property type="match status" value="1"/>
</dbReference>
<dbReference type="InterPro" id="IPR000515">
    <property type="entry name" value="MetI-like"/>
</dbReference>
<gene>
    <name evidence="9" type="ORF">SAMN04488072_107126</name>
</gene>
<evidence type="ECO:0000256" key="4">
    <source>
        <dbReference type="ARBA" id="ARBA00022692"/>
    </source>
</evidence>
<evidence type="ECO:0000256" key="3">
    <source>
        <dbReference type="ARBA" id="ARBA00022475"/>
    </source>
</evidence>
<comment type="similarity">
    <text evidence="7">Belongs to the binding-protein-dependent transport system permease family.</text>
</comment>
<keyword evidence="5 7" id="KW-1133">Transmembrane helix</keyword>
<evidence type="ECO:0000256" key="5">
    <source>
        <dbReference type="ARBA" id="ARBA00022989"/>
    </source>
</evidence>
<organism evidence="9 10">
    <name type="scientific">Lentibacillus halodurans</name>
    <dbReference type="NCBI Taxonomy" id="237679"/>
    <lineage>
        <taxon>Bacteria</taxon>
        <taxon>Bacillati</taxon>
        <taxon>Bacillota</taxon>
        <taxon>Bacilli</taxon>
        <taxon>Bacillales</taxon>
        <taxon>Bacillaceae</taxon>
        <taxon>Lentibacillus</taxon>
    </lineage>
</organism>
<evidence type="ECO:0000259" key="8">
    <source>
        <dbReference type="PROSITE" id="PS50928"/>
    </source>
</evidence>
<keyword evidence="6 7" id="KW-0472">Membrane</keyword>
<dbReference type="PANTHER" id="PTHR43744:SF12">
    <property type="entry name" value="ABC TRANSPORTER PERMEASE PROTEIN MG189-RELATED"/>
    <property type="match status" value="1"/>
</dbReference>
<dbReference type="STRING" id="237679.SAMN04488072_107126"/>
<dbReference type="EMBL" id="FOJW01000007">
    <property type="protein sequence ID" value="SFB11823.1"/>
    <property type="molecule type" value="Genomic_DNA"/>
</dbReference>
<keyword evidence="3" id="KW-1003">Cell membrane</keyword>
<feature type="transmembrane region" description="Helical" evidence="7">
    <location>
        <begin position="175"/>
        <end position="196"/>
    </location>
</feature>